<name>A0AAV7V4E1_PLEWA</name>
<gene>
    <name evidence="1" type="ORF">NDU88_004934</name>
</gene>
<proteinExistence type="predicted"/>
<keyword evidence="2" id="KW-1185">Reference proteome</keyword>
<evidence type="ECO:0008006" key="3">
    <source>
        <dbReference type="Google" id="ProtNLM"/>
    </source>
</evidence>
<evidence type="ECO:0000313" key="2">
    <source>
        <dbReference type="Proteomes" id="UP001066276"/>
    </source>
</evidence>
<accession>A0AAV7V4E1</accession>
<reference evidence="1" key="1">
    <citation type="journal article" date="2022" name="bioRxiv">
        <title>Sequencing and chromosome-scale assembly of the giantPleurodeles waltlgenome.</title>
        <authorList>
            <person name="Brown T."/>
            <person name="Elewa A."/>
            <person name="Iarovenko S."/>
            <person name="Subramanian E."/>
            <person name="Araus A.J."/>
            <person name="Petzold A."/>
            <person name="Susuki M."/>
            <person name="Suzuki K.-i.T."/>
            <person name="Hayashi T."/>
            <person name="Toyoda A."/>
            <person name="Oliveira C."/>
            <person name="Osipova E."/>
            <person name="Leigh N.D."/>
            <person name="Simon A."/>
            <person name="Yun M.H."/>
        </authorList>
    </citation>
    <scope>NUCLEOTIDE SEQUENCE</scope>
    <source>
        <strain evidence="1">20211129_DDA</strain>
        <tissue evidence="1">Liver</tissue>
    </source>
</reference>
<dbReference type="Proteomes" id="UP001066276">
    <property type="component" value="Chromosome 2_2"/>
</dbReference>
<protein>
    <recommendedName>
        <fullName evidence="3">BLOC-1-related complex subunit 7</fullName>
    </recommendedName>
</protein>
<dbReference type="AlphaFoldDB" id="A0AAV7V4E1"/>
<sequence>MSWREAAEATQGAARALTRGPGLETRVVEELMLGERKGSRDYSLAITLVEHTQKCKDILNAVLDIKTTLEPKIDALRIDIGHLREDHKK</sequence>
<organism evidence="1 2">
    <name type="scientific">Pleurodeles waltl</name>
    <name type="common">Iberian ribbed newt</name>
    <dbReference type="NCBI Taxonomy" id="8319"/>
    <lineage>
        <taxon>Eukaryota</taxon>
        <taxon>Metazoa</taxon>
        <taxon>Chordata</taxon>
        <taxon>Craniata</taxon>
        <taxon>Vertebrata</taxon>
        <taxon>Euteleostomi</taxon>
        <taxon>Amphibia</taxon>
        <taxon>Batrachia</taxon>
        <taxon>Caudata</taxon>
        <taxon>Salamandroidea</taxon>
        <taxon>Salamandridae</taxon>
        <taxon>Pleurodelinae</taxon>
        <taxon>Pleurodeles</taxon>
    </lineage>
</organism>
<evidence type="ECO:0000313" key="1">
    <source>
        <dbReference type="EMBL" id="KAJ1195666.1"/>
    </source>
</evidence>
<dbReference type="EMBL" id="JANPWB010000004">
    <property type="protein sequence ID" value="KAJ1195666.1"/>
    <property type="molecule type" value="Genomic_DNA"/>
</dbReference>
<comment type="caution">
    <text evidence="1">The sequence shown here is derived from an EMBL/GenBank/DDBJ whole genome shotgun (WGS) entry which is preliminary data.</text>
</comment>